<dbReference type="InterPro" id="IPR001509">
    <property type="entry name" value="Epimerase_deHydtase"/>
</dbReference>
<feature type="domain" description="NAD-dependent epimerase/dehydratase" evidence="3">
    <location>
        <begin position="4"/>
        <end position="258"/>
    </location>
</feature>
<evidence type="ECO:0000256" key="1">
    <source>
        <dbReference type="ARBA" id="ARBA00023002"/>
    </source>
</evidence>
<dbReference type="SUPFAM" id="SSF51735">
    <property type="entry name" value="NAD(P)-binding Rossmann-fold domains"/>
    <property type="match status" value="1"/>
</dbReference>
<comment type="similarity">
    <text evidence="2">Belongs to the NAD(P)-dependent epimerase/dehydratase family. Dihydroflavonol-4-reductase subfamily.</text>
</comment>
<dbReference type="EMBL" id="JARVKM010000055">
    <property type="protein sequence ID" value="KAK9772976.1"/>
    <property type="molecule type" value="Genomic_DNA"/>
</dbReference>
<protein>
    <submittedName>
        <fullName evidence="4">NAD dependent epimerase/dehydratase</fullName>
    </submittedName>
</protein>
<dbReference type="Pfam" id="PF01370">
    <property type="entry name" value="Epimerase"/>
    <property type="match status" value="1"/>
</dbReference>
<accession>A0ABR2XH65</accession>
<name>A0ABR2XH65_9PEZI</name>
<dbReference type="PANTHER" id="PTHR10366">
    <property type="entry name" value="NAD DEPENDENT EPIMERASE/DEHYDRATASE"/>
    <property type="match status" value="1"/>
</dbReference>
<dbReference type="PANTHER" id="PTHR10366:SF564">
    <property type="entry name" value="STEROL-4-ALPHA-CARBOXYLATE 3-DEHYDROGENASE, DECARBOXYLATING"/>
    <property type="match status" value="1"/>
</dbReference>
<organism evidence="4 5">
    <name type="scientific">Seiridium cardinale</name>
    <dbReference type="NCBI Taxonomy" id="138064"/>
    <lineage>
        <taxon>Eukaryota</taxon>
        <taxon>Fungi</taxon>
        <taxon>Dikarya</taxon>
        <taxon>Ascomycota</taxon>
        <taxon>Pezizomycotina</taxon>
        <taxon>Sordariomycetes</taxon>
        <taxon>Xylariomycetidae</taxon>
        <taxon>Amphisphaeriales</taxon>
        <taxon>Sporocadaceae</taxon>
        <taxon>Seiridium</taxon>
    </lineage>
</organism>
<keyword evidence="5" id="KW-1185">Reference proteome</keyword>
<evidence type="ECO:0000313" key="4">
    <source>
        <dbReference type="EMBL" id="KAK9772976.1"/>
    </source>
</evidence>
<evidence type="ECO:0000256" key="2">
    <source>
        <dbReference type="ARBA" id="ARBA00023445"/>
    </source>
</evidence>
<reference evidence="4 5" key="1">
    <citation type="submission" date="2024-02" db="EMBL/GenBank/DDBJ databases">
        <title>First draft genome assembly of two strains of Seiridium cardinale.</title>
        <authorList>
            <person name="Emiliani G."/>
            <person name="Scali E."/>
        </authorList>
    </citation>
    <scope>NUCLEOTIDE SEQUENCE [LARGE SCALE GENOMIC DNA]</scope>
    <source>
        <strain evidence="4 5">BM-138-000479</strain>
    </source>
</reference>
<evidence type="ECO:0000259" key="3">
    <source>
        <dbReference type="Pfam" id="PF01370"/>
    </source>
</evidence>
<proteinExistence type="inferred from homology"/>
<sequence>MTRVLLTGGTGFLASHILRLLLERGYNVTITVRSKKSGDGIVQRYSHLGPERLQYVIVEDIARLETVENVIQTLEGLDYVIHTASPFTQNFKDPVGDMIDPAVKGTISVLRAVKVYAPTVKRVVLTSSFVAMFNPQAGIKVYDESCWSSVTREDGIANPRATYTASKLLAEKVAWDFMETEAPGFDIVALNPPLIFGPVVEHLQSLDHVNTSNQRIRDIALGRFVNTALPPTGIFLWADVRDVAMAHVRALEVQAAGGQRFLITQGHYSNKAIAEAIKTSRPDLASKLPNHLVDDTPPGIYGYSNQKAVQVLGLEFKSLDECIADTVKSFNRFGI</sequence>
<evidence type="ECO:0000313" key="5">
    <source>
        <dbReference type="Proteomes" id="UP001465668"/>
    </source>
</evidence>
<dbReference type="Gene3D" id="3.40.50.720">
    <property type="entry name" value="NAD(P)-binding Rossmann-like Domain"/>
    <property type="match status" value="1"/>
</dbReference>
<dbReference type="InterPro" id="IPR050425">
    <property type="entry name" value="NAD(P)_dehydrat-like"/>
</dbReference>
<comment type="caution">
    <text evidence="4">The sequence shown here is derived from an EMBL/GenBank/DDBJ whole genome shotgun (WGS) entry which is preliminary data.</text>
</comment>
<dbReference type="CDD" id="cd05227">
    <property type="entry name" value="AR_SDR_e"/>
    <property type="match status" value="1"/>
</dbReference>
<keyword evidence="1" id="KW-0560">Oxidoreductase</keyword>
<dbReference type="Proteomes" id="UP001465668">
    <property type="component" value="Unassembled WGS sequence"/>
</dbReference>
<gene>
    <name evidence="4" type="ORF">SCAR479_10306</name>
</gene>
<dbReference type="InterPro" id="IPR036291">
    <property type="entry name" value="NAD(P)-bd_dom_sf"/>
</dbReference>